<keyword evidence="1" id="KW-1133">Transmembrane helix</keyword>
<feature type="transmembrane region" description="Helical" evidence="1">
    <location>
        <begin position="112"/>
        <end position="137"/>
    </location>
</feature>
<proteinExistence type="predicted"/>
<sequence length="144" mass="15824">MENKVFNLKQFIIITLITSVWIHIAEVARALFVAFPLMEKFFAGRIPIGAMELSNALIWGLWDTLLSAVLVFIFWLCSVAFGNNLKSIIISGTTTALATIGVFWIASVNTGLGAWSSAAIIFPIAWAEMIIGAWIAAKLYSKNK</sequence>
<feature type="transmembrane region" description="Helical" evidence="1">
    <location>
        <begin position="88"/>
        <end position="106"/>
    </location>
</feature>
<feature type="transmembrane region" description="Helical" evidence="1">
    <location>
        <begin position="57"/>
        <end position="81"/>
    </location>
</feature>
<evidence type="ECO:0000313" key="2">
    <source>
        <dbReference type="EMBL" id="TYB74025.1"/>
    </source>
</evidence>
<name>A0A5D0QZ37_9FLAO</name>
<accession>A0A5D0QZ37</accession>
<comment type="caution">
    <text evidence="2">The sequence shown here is derived from an EMBL/GenBank/DDBJ whole genome shotgun (WGS) entry which is preliminary data.</text>
</comment>
<keyword evidence="1" id="KW-0812">Transmembrane</keyword>
<organism evidence="2 3">
    <name type="scientific">Bizionia myxarmorum</name>
    <dbReference type="NCBI Taxonomy" id="291186"/>
    <lineage>
        <taxon>Bacteria</taxon>
        <taxon>Pseudomonadati</taxon>
        <taxon>Bacteroidota</taxon>
        <taxon>Flavobacteriia</taxon>
        <taxon>Flavobacteriales</taxon>
        <taxon>Flavobacteriaceae</taxon>
        <taxon>Bizionia</taxon>
    </lineage>
</organism>
<gene>
    <name evidence="2" type="ORF">ES674_14790</name>
</gene>
<keyword evidence="3" id="KW-1185">Reference proteome</keyword>
<evidence type="ECO:0000313" key="3">
    <source>
        <dbReference type="Proteomes" id="UP000323720"/>
    </source>
</evidence>
<dbReference type="EMBL" id="VSKK01000006">
    <property type="protein sequence ID" value="TYB74025.1"/>
    <property type="molecule type" value="Genomic_DNA"/>
</dbReference>
<feature type="transmembrane region" description="Helical" evidence="1">
    <location>
        <begin position="12"/>
        <end position="37"/>
    </location>
</feature>
<dbReference type="OrthoDB" id="7852580at2"/>
<dbReference type="Proteomes" id="UP000323720">
    <property type="component" value="Unassembled WGS sequence"/>
</dbReference>
<keyword evidence="1" id="KW-0472">Membrane</keyword>
<evidence type="ECO:0000256" key="1">
    <source>
        <dbReference type="SAM" id="Phobius"/>
    </source>
</evidence>
<dbReference type="AlphaFoldDB" id="A0A5D0QZ37"/>
<dbReference type="RefSeq" id="WP_148405330.1">
    <property type="nucleotide sequence ID" value="NZ_VSKK01000006.1"/>
</dbReference>
<reference evidence="2 3" key="1">
    <citation type="submission" date="2019-08" db="EMBL/GenBank/DDBJ databases">
        <title>Genomes of Antarctic Bizionia species.</title>
        <authorList>
            <person name="Bowman J.P."/>
        </authorList>
    </citation>
    <scope>NUCLEOTIDE SEQUENCE [LARGE SCALE GENOMIC DNA]</scope>
    <source>
        <strain evidence="2 3">ADA-4</strain>
    </source>
</reference>
<protein>
    <submittedName>
        <fullName evidence="2">Uncharacterized protein</fullName>
    </submittedName>
</protein>